<keyword evidence="3" id="KW-1185">Reference proteome</keyword>
<dbReference type="InParanoid" id="A0A068U6Z4"/>
<protein>
    <submittedName>
        <fullName evidence="2">Uncharacterized protein</fullName>
    </submittedName>
</protein>
<name>A0A068U6Z4_COFCA</name>
<organism evidence="2 3">
    <name type="scientific">Coffea canephora</name>
    <name type="common">Robusta coffee</name>
    <dbReference type="NCBI Taxonomy" id="49390"/>
    <lineage>
        <taxon>Eukaryota</taxon>
        <taxon>Viridiplantae</taxon>
        <taxon>Streptophyta</taxon>
        <taxon>Embryophyta</taxon>
        <taxon>Tracheophyta</taxon>
        <taxon>Spermatophyta</taxon>
        <taxon>Magnoliopsida</taxon>
        <taxon>eudicotyledons</taxon>
        <taxon>Gunneridae</taxon>
        <taxon>Pentapetalae</taxon>
        <taxon>asterids</taxon>
        <taxon>lamiids</taxon>
        <taxon>Gentianales</taxon>
        <taxon>Rubiaceae</taxon>
        <taxon>Ixoroideae</taxon>
        <taxon>Gardenieae complex</taxon>
        <taxon>Bertiereae - Coffeeae clade</taxon>
        <taxon>Coffeeae</taxon>
        <taxon>Coffea</taxon>
    </lineage>
</organism>
<dbReference type="Gramene" id="CDP03959">
    <property type="protein sequence ID" value="CDP03959"/>
    <property type="gene ID" value="GSCOC_T00016473001"/>
</dbReference>
<evidence type="ECO:0000313" key="3">
    <source>
        <dbReference type="Proteomes" id="UP000295252"/>
    </source>
</evidence>
<evidence type="ECO:0000256" key="1">
    <source>
        <dbReference type="SAM" id="MobiDB-lite"/>
    </source>
</evidence>
<dbReference type="AlphaFoldDB" id="A0A068U6Z4"/>
<dbReference type="Proteomes" id="UP000295252">
    <property type="component" value="Chromosome I"/>
</dbReference>
<feature type="region of interest" description="Disordered" evidence="1">
    <location>
        <begin position="1"/>
        <end position="25"/>
    </location>
</feature>
<dbReference type="EMBL" id="HG739095">
    <property type="protein sequence ID" value="CDP03959.1"/>
    <property type="molecule type" value="Genomic_DNA"/>
</dbReference>
<sequence>MFEIPKTKHTHTSTNRDKYERRGELGGRGNLIICPRFFFSQKKKKER</sequence>
<accession>A0A068U6Z4</accession>
<proteinExistence type="predicted"/>
<gene>
    <name evidence="2" type="ORF">GSCOC_T00016473001</name>
</gene>
<evidence type="ECO:0000313" key="2">
    <source>
        <dbReference type="EMBL" id="CDP03959.1"/>
    </source>
</evidence>
<reference evidence="3" key="1">
    <citation type="journal article" date="2014" name="Science">
        <title>The coffee genome provides insight into the convergent evolution of caffeine biosynthesis.</title>
        <authorList>
            <person name="Denoeud F."/>
            <person name="Carretero-Paulet L."/>
            <person name="Dereeper A."/>
            <person name="Droc G."/>
            <person name="Guyot R."/>
            <person name="Pietrella M."/>
            <person name="Zheng C."/>
            <person name="Alberti A."/>
            <person name="Anthony F."/>
            <person name="Aprea G."/>
            <person name="Aury J.M."/>
            <person name="Bento P."/>
            <person name="Bernard M."/>
            <person name="Bocs S."/>
            <person name="Campa C."/>
            <person name="Cenci A."/>
            <person name="Combes M.C."/>
            <person name="Crouzillat D."/>
            <person name="Da Silva C."/>
            <person name="Daddiego L."/>
            <person name="De Bellis F."/>
            <person name="Dussert S."/>
            <person name="Garsmeur O."/>
            <person name="Gayraud T."/>
            <person name="Guignon V."/>
            <person name="Jahn K."/>
            <person name="Jamilloux V."/>
            <person name="Joet T."/>
            <person name="Labadie K."/>
            <person name="Lan T."/>
            <person name="Leclercq J."/>
            <person name="Lepelley M."/>
            <person name="Leroy T."/>
            <person name="Li L.T."/>
            <person name="Librado P."/>
            <person name="Lopez L."/>
            <person name="Munoz A."/>
            <person name="Noel B."/>
            <person name="Pallavicini A."/>
            <person name="Perrotta G."/>
            <person name="Poncet V."/>
            <person name="Pot D."/>
            <person name="Priyono X."/>
            <person name="Rigoreau M."/>
            <person name="Rouard M."/>
            <person name="Rozas J."/>
            <person name="Tranchant-Dubreuil C."/>
            <person name="VanBuren R."/>
            <person name="Zhang Q."/>
            <person name="Andrade A.C."/>
            <person name="Argout X."/>
            <person name="Bertrand B."/>
            <person name="de Kochko A."/>
            <person name="Graziosi G."/>
            <person name="Henry R.J."/>
            <person name="Jayarama X."/>
            <person name="Ming R."/>
            <person name="Nagai C."/>
            <person name="Rounsley S."/>
            <person name="Sankoff D."/>
            <person name="Giuliano G."/>
            <person name="Albert V.A."/>
            <person name="Wincker P."/>
            <person name="Lashermes P."/>
        </authorList>
    </citation>
    <scope>NUCLEOTIDE SEQUENCE [LARGE SCALE GENOMIC DNA]</scope>
    <source>
        <strain evidence="3">cv. DH200-94</strain>
    </source>
</reference>
<feature type="compositionally biased region" description="Basic and acidic residues" evidence="1">
    <location>
        <begin position="14"/>
        <end position="25"/>
    </location>
</feature>